<name>K0R5S8_THAOC</name>
<feature type="region of interest" description="Disordered" evidence="1">
    <location>
        <begin position="104"/>
        <end position="154"/>
    </location>
</feature>
<keyword evidence="3" id="KW-1185">Reference proteome</keyword>
<protein>
    <submittedName>
        <fullName evidence="2">Uncharacterized protein</fullName>
    </submittedName>
</protein>
<proteinExistence type="predicted"/>
<feature type="region of interest" description="Disordered" evidence="1">
    <location>
        <begin position="1"/>
        <end position="84"/>
    </location>
</feature>
<evidence type="ECO:0000256" key="1">
    <source>
        <dbReference type="SAM" id="MobiDB-lite"/>
    </source>
</evidence>
<evidence type="ECO:0000313" key="2">
    <source>
        <dbReference type="EMBL" id="EJK48643.1"/>
    </source>
</evidence>
<reference evidence="2 3" key="1">
    <citation type="journal article" date="2012" name="Genome Biol.">
        <title>Genome and low-iron response of an oceanic diatom adapted to chronic iron limitation.</title>
        <authorList>
            <person name="Lommer M."/>
            <person name="Specht M."/>
            <person name="Roy A.S."/>
            <person name="Kraemer L."/>
            <person name="Andreson R."/>
            <person name="Gutowska M.A."/>
            <person name="Wolf J."/>
            <person name="Bergner S.V."/>
            <person name="Schilhabel M.B."/>
            <person name="Klostermeier U.C."/>
            <person name="Beiko R.G."/>
            <person name="Rosenstiel P."/>
            <person name="Hippler M."/>
            <person name="Laroche J."/>
        </authorList>
    </citation>
    <scope>NUCLEOTIDE SEQUENCE [LARGE SCALE GENOMIC DNA]</scope>
    <source>
        <strain evidence="2 3">CCMP1005</strain>
    </source>
</reference>
<dbReference type="AlphaFoldDB" id="K0R5S8"/>
<dbReference type="EMBL" id="AGNL01045587">
    <property type="protein sequence ID" value="EJK48643.1"/>
    <property type="molecule type" value="Genomic_DNA"/>
</dbReference>
<comment type="caution">
    <text evidence="2">The sequence shown here is derived from an EMBL/GenBank/DDBJ whole genome shotgun (WGS) entry which is preliminary data.</text>
</comment>
<feature type="non-terminal residue" evidence="2">
    <location>
        <position position="1"/>
    </location>
</feature>
<organism evidence="2 3">
    <name type="scientific">Thalassiosira oceanica</name>
    <name type="common">Marine diatom</name>
    <dbReference type="NCBI Taxonomy" id="159749"/>
    <lineage>
        <taxon>Eukaryota</taxon>
        <taxon>Sar</taxon>
        <taxon>Stramenopiles</taxon>
        <taxon>Ochrophyta</taxon>
        <taxon>Bacillariophyta</taxon>
        <taxon>Coscinodiscophyceae</taxon>
        <taxon>Thalassiosirophycidae</taxon>
        <taxon>Thalassiosirales</taxon>
        <taxon>Thalassiosiraceae</taxon>
        <taxon>Thalassiosira</taxon>
    </lineage>
</organism>
<feature type="region of interest" description="Disordered" evidence="1">
    <location>
        <begin position="167"/>
        <end position="210"/>
    </location>
</feature>
<feature type="compositionally biased region" description="Basic and acidic residues" evidence="1">
    <location>
        <begin position="57"/>
        <end position="74"/>
    </location>
</feature>
<evidence type="ECO:0000313" key="3">
    <source>
        <dbReference type="Proteomes" id="UP000266841"/>
    </source>
</evidence>
<accession>K0R5S8</accession>
<sequence length="210" mass="21621">IKQAVTGGEEETSAGAIVRSRISRGANGPWAGREVARRRASSTPRSTADPSSVTNETRGKCRAFDNPDLAEQRGADAAAEPPGREVFGARVVDAEPVCAVASAVGEDHERPQPPPATAEGALYPLHSQQDASSVDVPPRSRKSMVVVSSAPSSNEVQVALARRVGQLDDSGTDAGSHVAKGYGGAGGAGLKRDDAAETLRAGQQRRSTGS</sequence>
<gene>
    <name evidence="2" type="ORF">THAOC_32543</name>
</gene>
<dbReference type="Proteomes" id="UP000266841">
    <property type="component" value="Unassembled WGS sequence"/>
</dbReference>